<dbReference type="OrthoDB" id="3687641at2759"/>
<evidence type="ECO:0000256" key="2">
    <source>
        <dbReference type="ARBA" id="ARBA00023002"/>
    </source>
</evidence>
<dbReference type="GeneID" id="54575938"/>
<keyword evidence="2" id="KW-0560">Oxidoreductase</keyword>
<comment type="pathway">
    <text evidence="1">Mycotoxin biosynthesis.</text>
</comment>
<accession>A0A6A6I478</accession>
<dbReference type="PANTHER" id="PTHR33365">
    <property type="entry name" value="YALI0B05434P"/>
    <property type="match status" value="1"/>
</dbReference>
<evidence type="ECO:0000313" key="4">
    <source>
        <dbReference type="EMBL" id="KAF2245314.1"/>
    </source>
</evidence>
<feature type="non-terminal residue" evidence="4">
    <location>
        <position position="131"/>
    </location>
</feature>
<keyword evidence="5" id="KW-1185">Reference proteome</keyword>
<reference evidence="4" key="1">
    <citation type="journal article" date="2020" name="Stud. Mycol.">
        <title>101 Dothideomycetes genomes: a test case for predicting lifestyles and emergence of pathogens.</title>
        <authorList>
            <person name="Haridas S."/>
            <person name="Albert R."/>
            <person name="Binder M."/>
            <person name="Bloem J."/>
            <person name="Labutti K."/>
            <person name="Salamov A."/>
            <person name="Andreopoulos B."/>
            <person name="Baker S."/>
            <person name="Barry K."/>
            <person name="Bills G."/>
            <person name="Bluhm B."/>
            <person name="Cannon C."/>
            <person name="Castanera R."/>
            <person name="Culley D."/>
            <person name="Daum C."/>
            <person name="Ezra D."/>
            <person name="Gonzalez J."/>
            <person name="Henrissat B."/>
            <person name="Kuo A."/>
            <person name="Liang C."/>
            <person name="Lipzen A."/>
            <person name="Lutzoni F."/>
            <person name="Magnuson J."/>
            <person name="Mondo S."/>
            <person name="Nolan M."/>
            <person name="Ohm R."/>
            <person name="Pangilinan J."/>
            <person name="Park H.-J."/>
            <person name="Ramirez L."/>
            <person name="Alfaro M."/>
            <person name="Sun H."/>
            <person name="Tritt A."/>
            <person name="Yoshinaga Y."/>
            <person name="Zwiers L.-H."/>
            <person name="Turgeon B."/>
            <person name="Goodwin S."/>
            <person name="Spatafora J."/>
            <person name="Crous P."/>
            <person name="Grigoriev I."/>
        </authorList>
    </citation>
    <scope>NUCLEOTIDE SEQUENCE</scope>
    <source>
        <strain evidence="4">CBS 122368</strain>
    </source>
</reference>
<dbReference type="GO" id="GO:0043386">
    <property type="term" value="P:mycotoxin biosynthetic process"/>
    <property type="evidence" value="ECO:0007669"/>
    <property type="project" value="InterPro"/>
</dbReference>
<evidence type="ECO:0000256" key="1">
    <source>
        <dbReference type="ARBA" id="ARBA00004685"/>
    </source>
</evidence>
<dbReference type="RefSeq" id="XP_033680318.1">
    <property type="nucleotide sequence ID" value="XM_033822608.1"/>
</dbReference>
<dbReference type="InterPro" id="IPR021765">
    <property type="entry name" value="UstYa-like"/>
</dbReference>
<dbReference type="Pfam" id="PF11807">
    <property type="entry name" value="UstYa"/>
    <property type="match status" value="1"/>
</dbReference>
<protein>
    <submittedName>
        <fullName evidence="4">Uncharacterized protein</fullName>
    </submittedName>
</protein>
<proteinExistence type="inferred from homology"/>
<organism evidence="4 5">
    <name type="scientific">Trematosphaeria pertusa</name>
    <dbReference type="NCBI Taxonomy" id="390896"/>
    <lineage>
        <taxon>Eukaryota</taxon>
        <taxon>Fungi</taxon>
        <taxon>Dikarya</taxon>
        <taxon>Ascomycota</taxon>
        <taxon>Pezizomycotina</taxon>
        <taxon>Dothideomycetes</taxon>
        <taxon>Pleosporomycetidae</taxon>
        <taxon>Pleosporales</taxon>
        <taxon>Massarineae</taxon>
        <taxon>Trematosphaeriaceae</taxon>
        <taxon>Trematosphaeria</taxon>
    </lineage>
</organism>
<name>A0A6A6I478_9PLEO</name>
<feature type="non-terminal residue" evidence="4">
    <location>
        <position position="1"/>
    </location>
</feature>
<dbReference type="Proteomes" id="UP000800094">
    <property type="component" value="Unassembled WGS sequence"/>
</dbReference>
<dbReference type="GO" id="GO:0016491">
    <property type="term" value="F:oxidoreductase activity"/>
    <property type="evidence" value="ECO:0007669"/>
    <property type="project" value="UniProtKB-KW"/>
</dbReference>
<evidence type="ECO:0000313" key="5">
    <source>
        <dbReference type="Proteomes" id="UP000800094"/>
    </source>
</evidence>
<gene>
    <name evidence="4" type="ORF">BU26DRAFT_384158</name>
</gene>
<sequence length="131" mass="14416">ITTFQYTSKSAARPSNASDAAWSSLYPKGGTFFSHAPEVPTRSTLSVFHQLHCLDAIRQAYYLAYDAATAGDQLGKDDVPEMVEEVHIRHCVELLRVSLMCVADRTIEKKNEMGGVTGFGTEHKCADYDGL</sequence>
<comment type="similarity">
    <text evidence="3">Belongs to the ustYa family.</text>
</comment>
<evidence type="ECO:0000256" key="3">
    <source>
        <dbReference type="ARBA" id="ARBA00035112"/>
    </source>
</evidence>
<dbReference type="EMBL" id="ML987200">
    <property type="protein sequence ID" value="KAF2245314.1"/>
    <property type="molecule type" value="Genomic_DNA"/>
</dbReference>
<dbReference type="PANTHER" id="PTHR33365:SF11">
    <property type="entry name" value="TAT PATHWAY SIGNAL SEQUENCE"/>
    <property type="match status" value="1"/>
</dbReference>
<dbReference type="AlphaFoldDB" id="A0A6A6I478"/>